<organism evidence="2 3">
    <name type="scientific">Trichoglossum hirsutum</name>
    <dbReference type="NCBI Taxonomy" id="265104"/>
    <lineage>
        <taxon>Eukaryota</taxon>
        <taxon>Fungi</taxon>
        <taxon>Dikarya</taxon>
        <taxon>Ascomycota</taxon>
        <taxon>Pezizomycotina</taxon>
        <taxon>Geoglossomycetes</taxon>
        <taxon>Geoglossales</taxon>
        <taxon>Geoglossaceae</taxon>
        <taxon>Trichoglossum</taxon>
    </lineage>
</organism>
<name>A0A9P8L7H6_9PEZI</name>
<dbReference type="Proteomes" id="UP000750711">
    <property type="component" value="Unassembled WGS sequence"/>
</dbReference>
<accession>A0A9P8L7H6</accession>
<feature type="region of interest" description="Disordered" evidence="1">
    <location>
        <begin position="66"/>
        <end position="96"/>
    </location>
</feature>
<dbReference type="AlphaFoldDB" id="A0A9P8L7H6"/>
<feature type="compositionally biased region" description="Low complexity" evidence="1">
    <location>
        <begin position="66"/>
        <end position="78"/>
    </location>
</feature>
<reference evidence="2" key="1">
    <citation type="submission" date="2021-03" db="EMBL/GenBank/DDBJ databases">
        <title>Comparative genomics and phylogenomic investigation of the class Geoglossomycetes provide insights into ecological specialization and systematics.</title>
        <authorList>
            <person name="Melie T."/>
            <person name="Pirro S."/>
            <person name="Miller A.N."/>
            <person name="Quandt A."/>
        </authorList>
    </citation>
    <scope>NUCLEOTIDE SEQUENCE</scope>
    <source>
        <strain evidence="2">CAQ_001_2017</strain>
    </source>
</reference>
<evidence type="ECO:0000313" key="3">
    <source>
        <dbReference type="Proteomes" id="UP000750711"/>
    </source>
</evidence>
<evidence type="ECO:0000313" key="2">
    <source>
        <dbReference type="EMBL" id="KAH0550869.1"/>
    </source>
</evidence>
<protein>
    <submittedName>
        <fullName evidence="2">Uncharacterized protein</fullName>
    </submittedName>
</protein>
<comment type="caution">
    <text evidence="2">The sequence shown here is derived from an EMBL/GenBank/DDBJ whole genome shotgun (WGS) entry which is preliminary data.</text>
</comment>
<evidence type="ECO:0000256" key="1">
    <source>
        <dbReference type="SAM" id="MobiDB-lite"/>
    </source>
</evidence>
<sequence>MQLPSSTTHLEYDLNIVCGAYAHPFFVHVFLGDIPDDLDYDLPVDHPSWIAQQYMMPHSPDQLAAAAAANNNSTAPAAEESCSPDDVPPQHPHHHPRLPFLKHAITATLCLNPHLLSRLQLSSQTDLVPSTVTPYLAKNLRWRLSSAFPVRKEIAAKDIPIRLWVVESEVTPLPEGRWGPPKVERRETLWDATEGKDGSLRRGEMPEGEV</sequence>
<feature type="region of interest" description="Disordered" evidence="1">
    <location>
        <begin position="175"/>
        <end position="210"/>
    </location>
</feature>
<gene>
    <name evidence="2" type="ORF">GP486_007766</name>
</gene>
<proteinExistence type="predicted"/>
<feature type="compositionally biased region" description="Basic and acidic residues" evidence="1">
    <location>
        <begin position="182"/>
        <end position="210"/>
    </location>
</feature>
<dbReference type="EMBL" id="JAGHQM010002404">
    <property type="protein sequence ID" value="KAH0550869.1"/>
    <property type="molecule type" value="Genomic_DNA"/>
</dbReference>
<keyword evidence="3" id="KW-1185">Reference proteome</keyword>